<evidence type="ECO:0000313" key="2">
    <source>
        <dbReference type="EMBL" id="AIO36022.1"/>
    </source>
</evidence>
<reference evidence="2 3" key="1">
    <citation type="submission" date="2014-05" db="EMBL/GenBank/DDBJ databases">
        <authorList>
            <person name="Bishop-Lilly K.A."/>
            <person name="Broomall S.M."/>
            <person name="Chain P.S."/>
            <person name="Chertkov O."/>
            <person name="Coyne S.R."/>
            <person name="Daligault H.E."/>
            <person name="Davenport K.W."/>
            <person name="Erkkila T."/>
            <person name="Frey K.G."/>
            <person name="Gibbons H.S."/>
            <person name="Gu W."/>
            <person name="Jaissle J."/>
            <person name="Johnson S.L."/>
            <person name="Koroleva G.I."/>
            <person name="Ladner J.T."/>
            <person name="Lo C.-C."/>
            <person name="Minogue T.D."/>
            <person name="Munk C."/>
            <person name="Palacios G.F."/>
            <person name="Redden C.L."/>
            <person name="Rosenzweig C.N."/>
            <person name="Scholz M.B."/>
            <person name="Teshima H."/>
            <person name="Xu Y."/>
        </authorList>
    </citation>
    <scope>NUCLEOTIDE SEQUENCE [LARGE SCALE GENOMIC DNA]</scope>
    <source>
        <strain evidence="2 3">DDS 22E-1</strain>
    </source>
</reference>
<accession>A0AAN0RY57</accession>
<dbReference type="AlphaFoldDB" id="A0AAN0RY57"/>
<sequence length="332" mass="35718">MTPGAITTGFDVDSAQRMKQEFETQPPIWVKAIPIGAPLLQTSFVSDSEFKRSDFYNHAVRPAGGFYGMVAPLTPDRGVYFVIGRDLGAADFSDADVSAARLILPHLATALQVQNRLAAADLSAKAAYEVISHLAFGVVLLDAAMRPIFVNPVAETLARCADGLLLNRTEVSAARPAEATRLRDAIVLAVGLNKPGRDVRETVAQHRTPLTCFLSRRPPSPPLVVHVIPVDTSDFLNGISAATRVILFVTEPNQPVEIDCSVLAATFGLTHREATLATLLARALNLEEAASQMGIGLGTARSYLKQILVKTGTHRQAELVSRLLRSGLPILR</sequence>
<dbReference type="InterPro" id="IPR016032">
    <property type="entry name" value="Sig_transdc_resp-reg_C-effctor"/>
</dbReference>
<gene>
    <name evidence="2" type="ORF">DM39_6182</name>
</gene>
<dbReference type="GO" id="GO:0006355">
    <property type="term" value="P:regulation of DNA-templated transcription"/>
    <property type="evidence" value="ECO:0007669"/>
    <property type="project" value="InterPro"/>
</dbReference>
<dbReference type="Gene3D" id="1.10.10.10">
    <property type="entry name" value="Winged helix-like DNA-binding domain superfamily/Winged helix DNA-binding domain"/>
    <property type="match status" value="1"/>
</dbReference>
<dbReference type="SMART" id="SM00421">
    <property type="entry name" value="HTH_LUXR"/>
    <property type="match status" value="1"/>
</dbReference>
<dbReference type="InterPro" id="IPR000792">
    <property type="entry name" value="Tscrpt_reg_LuxR_C"/>
</dbReference>
<organism evidence="2 3">
    <name type="scientific">Burkholderia cenocepacia</name>
    <dbReference type="NCBI Taxonomy" id="95486"/>
    <lineage>
        <taxon>Bacteria</taxon>
        <taxon>Pseudomonadati</taxon>
        <taxon>Pseudomonadota</taxon>
        <taxon>Betaproteobacteria</taxon>
        <taxon>Burkholderiales</taxon>
        <taxon>Burkholderiaceae</taxon>
        <taxon>Burkholderia</taxon>
        <taxon>Burkholderia cepacia complex</taxon>
    </lineage>
</organism>
<dbReference type="GO" id="GO:0003677">
    <property type="term" value="F:DNA binding"/>
    <property type="evidence" value="ECO:0007669"/>
    <property type="project" value="InterPro"/>
</dbReference>
<evidence type="ECO:0000313" key="3">
    <source>
        <dbReference type="Proteomes" id="UP000029413"/>
    </source>
</evidence>
<name>A0AAN0RY57_9BURK</name>
<evidence type="ECO:0000259" key="1">
    <source>
        <dbReference type="SMART" id="SM00421"/>
    </source>
</evidence>
<dbReference type="SUPFAM" id="SSF46894">
    <property type="entry name" value="C-terminal effector domain of the bipartite response regulators"/>
    <property type="match status" value="1"/>
</dbReference>
<proteinExistence type="predicted"/>
<feature type="domain" description="HTH luxR-type" evidence="1">
    <location>
        <begin position="266"/>
        <end position="323"/>
    </location>
</feature>
<dbReference type="Proteomes" id="UP000029413">
    <property type="component" value="Chromosome 2"/>
</dbReference>
<dbReference type="EMBL" id="CP007784">
    <property type="protein sequence ID" value="AIO36022.1"/>
    <property type="molecule type" value="Genomic_DNA"/>
</dbReference>
<keyword evidence="3" id="KW-1185">Reference proteome</keyword>
<dbReference type="InterPro" id="IPR036388">
    <property type="entry name" value="WH-like_DNA-bd_sf"/>
</dbReference>
<dbReference type="KEGG" id="bcen:DM39_6182"/>
<protein>
    <submittedName>
        <fullName evidence="2">Transcriptional regulator, LuxR family</fullName>
    </submittedName>
</protein>